<evidence type="ECO:0000313" key="2">
    <source>
        <dbReference type="EMBL" id="GLY70583.1"/>
    </source>
</evidence>
<accession>A0A9W6VGB1</accession>
<keyword evidence="3" id="KW-1185">Reference proteome</keyword>
<dbReference type="Proteomes" id="UP001165136">
    <property type="component" value="Unassembled WGS sequence"/>
</dbReference>
<feature type="region of interest" description="Disordered" evidence="1">
    <location>
        <begin position="43"/>
        <end position="75"/>
    </location>
</feature>
<dbReference type="EMBL" id="BSTI01000024">
    <property type="protein sequence ID" value="GLY70583.1"/>
    <property type="molecule type" value="Genomic_DNA"/>
</dbReference>
<evidence type="ECO:0000256" key="1">
    <source>
        <dbReference type="SAM" id="MobiDB-lite"/>
    </source>
</evidence>
<dbReference type="RefSeq" id="WP_285489740.1">
    <property type="nucleotide sequence ID" value="NZ_BSTI01000024.1"/>
</dbReference>
<protein>
    <submittedName>
        <fullName evidence="2">Uncharacterized protein</fullName>
    </submittedName>
</protein>
<dbReference type="AlphaFoldDB" id="A0A9W6VGB1"/>
<name>A0A9W6VGB1_9PSEU</name>
<proteinExistence type="predicted"/>
<organism evidence="2 3">
    <name type="scientific">Amycolatopsis taiwanensis</name>
    <dbReference type="NCBI Taxonomy" id="342230"/>
    <lineage>
        <taxon>Bacteria</taxon>
        <taxon>Bacillati</taxon>
        <taxon>Actinomycetota</taxon>
        <taxon>Actinomycetes</taxon>
        <taxon>Pseudonocardiales</taxon>
        <taxon>Pseudonocardiaceae</taxon>
        <taxon>Amycolatopsis</taxon>
    </lineage>
</organism>
<reference evidence="2" key="1">
    <citation type="submission" date="2023-03" db="EMBL/GenBank/DDBJ databases">
        <title>Amycolatopsis taiwanensis NBRC 103393.</title>
        <authorList>
            <person name="Ichikawa N."/>
            <person name="Sato H."/>
            <person name="Tonouchi N."/>
        </authorList>
    </citation>
    <scope>NUCLEOTIDE SEQUENCE</scope>
    <source>
        <strain evidence="2">NBRC 103393</strain>
    </source>
</reference>
<evidence type="ECO:0000313" key="3">
    <source>
        <dbReference type="Proteomes" id="UP001165136"/>
    </source>
</evidence>
<gene>
    <name evidence="2" type="ORF">Atai01_72020</name>
</gene>
<comment type="caution">
    <text evidence="2">The sequence shown here is derived from an EMBL/GenBank/DDBJ whole genome shotgun (WGS) entry which is preliminary data.</text>
</comment>
<sequence length="75" mass="7880">MKPKQGHPNADGEPKKTAESDGGGFVRRLAAILRTPLEGLGAAVAGQLPHHPAEIHDEPDNGPDNTSSPVRVIRV</sequence>
<feature type="compositionally biased region" description="Basic and acidic residues" evidence="1">
    <location>
        <begin position="10"/>
        <end position="19"/>
    </location>
</feature>
<feature type="region of interest" description="Disordered" evidence="1">
    <location>
        <begin position="1"/>
        <end position="24"/>
    </location>
</feature>